<dbReference type="Proteomes" id="UP000000752">
    <property type="component" value="Chromosome"/>
</dbReference>
<organism evidence="1 2">
    <name type="scientific">Pyrococcus horikoshii (strain ATCC 700860 / DSM 12428 / JCM 9974 / NBRC 100139 / OT-3)</name>
    <dbReference type="NCBI Taxonomy" id="70601"/>
    <lineage>
        <taxon>Archaea</taxon>
        <taxon>Methanobacteriati</taxon>
        <taxon>Methanobacteriota</taxon>
        <taxon>Thermococci</taxon>
        <taxon>Thermococcales</taxon>
        <taxon>Thermococcaceae</taxon>
        <taxon>Pyrococcus</taxon>
    </lineage>
</organism>
<dbReference type="AlphaFoldDB" id="O57977"/>
<dbReference type="PIR" id="G71247">
    <property type="entry name" value="G71247"/>
</dbReference>
<gene>
    <name evidence="1" type="ordered locus">PH0238</name>
</gene>
<keyword evidence="2" id="KW-1185">Reference proteome</keyword>
<dbReference type="STRING" id="70601.gene:9377154"/>
<evidence type="ECO:0000313" key="2">
    <source>
        <dbReference type="Proteomes" id="UP000000752"/>
    </source>
</evidence>
<dbReference type="EnsemblBacteria" id="BAA29310">
    <property type="protein sequence ID" value="BAA29310"/>
    <property type="gene ID" value="BAA29310"/>
</dbReference>
<name>O57977_PYRHO</name>
<sequence length="269" mass="31147">MRIMRIEVPSKEYLSELSKRLSKAGIMNKPKEELDWEINHMISLRKKFNELKNLKIESILERLSQFENVYSEIMGKLRTRELNLEEISDEPLVIEVLEALVENNCVEFSDDGKIKLLRDVPLEELEIELSVPADEVLEDLENLERVGGKLVTEVKLLKRYYVEIMEVELEAIQRALDIAEEYVDEEALLESAIAGIAKSALSQLILSLVKDIRKKDELIDLLLSSEPIEIGGEHGDLRIYFEEEALEDLLKELQTLGYLKVKGNRIWFY</sequence>
<dbReference type="KEGG" id="pho:PH0238"/>
<evidence type="ECO:0000313" key="1">
    <source>
        <dbReference type="EMBL" id="BAA29310.1"/>
    </source>
</evidence>
<reference evidence="1 2" key="1">
    <citation type="journal article" date="1998" name="DNA Res.">
        <title>Complete sequence and gene organization of the genome of a hyper-thermophilic archaebacterium, Pyrococcus horikoshii OT3.</title>
        <authorList>
            <person name="Kawarabayasi Y."/>
            <person name="Sawada M."/>
            <person name="Horikawa H."/>
            <person name="Haikawa Y."/>
            <person name="Hino Y."/>
            <person name="Yamamoto S."/>
            <person name="Sekine M."/>
            <person name="Baba S."/>
            <person name="Kosugi H."/>
            <person name="Hosoyama A."/>
            <person name="Nagai Y."/>
            <person name="Sakai M."/>
            <person name="Ogura K."/>
            <person name="Otuka R."/>
            <person name="Nakazawa H."/>
            <person name="Takamiya M."/>
            <person name="Ohfuku Y."/>
            <person name="Funahashi T."/>
            <person name="Tanaka T."/>
            <person name="Kudoh Y."/>
            <person name="Yamazaki J."/>
            <person name="Kushida N."/>
            <person name="Oguchi A."/>
            <person name="Aoki K."/>
            <person name="Nakamura Y."/>
            <person name="Robb T.F."/>
            <person name="Horikoshi K."/>
            <person name="Masuchi Y."/>
            <person name="Shizuya H."/>
            <person name="Kikuchi H."/>
        </authorList>
    </citation>
    <scope>NUCLEOTIDE SEQUENCE [LARGE SCALE GENOMIC DNA]</scope>
    <source>
        <strain evidence="2">ATCC 700860 / DSM 12428 / JCM 9974 / NBRC 100139 / OT-3</strain>
    </source>
</reference>
<dbReference type="EMBL" id="BA000001">
    <property type="protein sequence ID" value="BAA29310.1"/>
    <property type="molecule type" value="Genomic_DNA"/>
</dbReference>
<protein>
    <submittedName>
        <fullName evidence="1">Uncharacterized protein</fullName>
    </submittedName>
</protein>
<dbReference type="eggNOG" id="arCOG05734">
    <property type="taxonomic scope" value="Archaea"/>
</dbReference>
<accession>O57977</accession>
<proteinExistence type="predicted"/>